<evidence type="ECO:0000313" key="1">
    <source>
        <dbReference type="EMBL" id="KAJ3519189.1"/>
    </source>
</evidence>
<reference evidence="1" key="1">
    <citation type="submission" date="2022-07" db="EMBL/GenBank/DDBJ databases">
        <title>Genome Sequence of Phlebia brevispora.</title>
        <authorList>
            <person name="Buettner E."/>
        </authorList>
    </citation>
    <scope>NUCLEOTIDE SEQUENCE</scope>
    <source>
        <strain evidence="1">MPL23</strain>
    </source>
</reference>
<evidence type="ECO:0000313" key="2">
    <source>
        <dbReference type="Proteomes" id="UP001148662"/>
    </source>
</evidence>
<keyword evidence="2" id="KW-1185">Reference proteome</keyword>
<dbReference type="Proteomes" id="UP001148662">
    <property type="component" value="Unassembled WGS sequence"/>
</dbReference>
<gene>
    <name evidence="1" type="ORF">NM688_g9338</name>
</gene>
<accession>A0ACC1RIQ5</accession>
<proteinExistence type="predicted"/>
<sequence length="487" mass="54804">MESNHQGKSVGDMCISDDLEYNPPILPVELLSMIFASLRAGRCKAVLMSCSLVSRTWRQLSLEHLFSELSLGFYDEAKRDGETSHDVPITRSEHPTLSIFLDYLKSVPHISSRVESLTLNCLEYTVPAFEFFEDLDEDYDEVRNLDDHPVAHSTLLSILVQLPRLRVVHLCDIFLRGPPSVVSDYAQSACPTPLIMDEVRLAYPQTSGYAGVAVSADQLLAALHLFYKTDTLCLQNAILSHEDRLSAPLRLQVHRLVLEEVDSFGVLLEKVQPSRTFQGLRRIEAGYIYDEDLAAMQSLMGDVRPNLTHFSCCFGSEKSYFGGDMLIGDIDPASHPLFDVLDMSRCFNLQSLEFTFVLFPNGKTNNVRQMSCIIRMLSYLEPDPKSIPLTVSLIIDTAPLQSGIIAEHLLEIRSKFTEAEDELIRLVEAKRPLKAHIAMRRWDTVILDDYASHLFPRLHLAGILRDLGQTSVDSEVSPLFDLESLSL</sequence>
<comment type="caution">
    <text evidence="1">The sequence shown here is derived from an EMBL/GenBank/DDBJ whole genome shotgun (WGS) entry which is preliminary data.</text>
</comment>
<name>A0ACC1RIQ5_9APHY</name>
<organism evidence="1 2">
    <name type="scientific">Phlebia brevispora</name>
    <dbReference type="NCBI Taxonomy" id="194682"/>
    <lineage>
        <taxon>Eukaryota</taxon>
        <taxon>Fungi</taxon>
        <taxon>Dikarya</taxon>
        <taxon>Basidiomycota</taxon>
        <taxon>Agaricomycotina</taxon>
        <taxon>Agaricomycetes</taxon>
        <taxon>Polyporales</taxon>
        <taxon>Meruliaceae</taxon>
        <taxon>Phlebia</taxon>
    </lineage>
</organism>
<protein>
    <submittedName>
        <fullName evidence="1">Uncharacterized protein</fullName>
    </submittedName>
</protein>
<dbReference type="EMBL" id="JANHOG010002870">
    <property type="protein sequence ID" value="KAJ3519189.1"/>
    <property type="molecule type" value="Genomic_DNA"/>
</dbReference>